<evidence type="ECO:0000256" key="1">
    <source>
        <dbReference type="SAM" id="MobiDB-lite"/>
    </source>
</evidence>
<reference evidence="2 3" key="1">
    <citation type="journal article" date="2021" name="Commun. Biol.">
        <title>The genome of Shorea leprosula (Dipterocarpaceae) highlights the ecological relevance of drought in aseasonal tropical rainforests.</title>
        <authorList>
            <person name="Ng K.K.S."/>
            <person name="Kobayashi M.J."/>
            <person name="Fawcett J.A."/>
            <person name="Hatakeyama M."/>
            <person name="Paape T."/>
            <person name="Ng C.H."/>
            <person name="Ang C.C."/>
            <person name="Tnah L.H."/>
            <person name="Lee C.T."/>
            <person name="Nishiyama T."/>
            <person name="Sese J."/>
            <person name="O'Brien M.J."/>
            <person name="Copetti D."/>
            <person name="Mohd Noor M.I."/>
            <person name="Ong R.C."/>
            <person name="Putra M."/>
            <person name="Sireger I.Z."/>
            <person name="Indrioko S."/>
            <person name="Kosugi Y."/>
            <person name="Izuno A."/>
            <person name="Isagi Y."/>
            <person name="Lee S.L."/>
            <person name="Shimizu K.K."/>
        </authorList>
    </citation>
    <scope>NUCLEOTIDE SEQUENCE [LARGE SCALE GENOMIC DNA]</scope>
    <source>
        <strain evidence="2">214</strain>
    </source>
</reference>
<dbReference type="Proteomes" id="UP001054252">
    <property type="component" value="Unassembled WGS sequence"/>
</dbReference>
<gene>
    <name evidence="2" type="ORF">SLEP1_g10504</name>
</gene>
<dbReference type="AlphaFoldDB" id="A0AAV5IHL0"/>
<comment type="caution">
    <text evidence="2">The sequence shown here is derived from an EMBL/GenBank/DDBJ whole genome shotgun (WGS) entry which is preliminary data.</text>
</comment>
<feature type="compositionally biased region" description="Pro residues" evidence="1">
    <location>
        <begin position="1"/>
        <end position="16"/>
    </location>
</feature>
<keyword evidence="3" id="KW-1185">Reference proteome</keyword>
<dbReference type="EMBL" id="BPVZ01000011">
    <property type="protein sequence ID" value="GKU97348.1"/>
    <property type="molecule type" value="Genomic_DNA"/>
</dbReference>
<proteinExistence type="predicted"/>
<organism evidence="2 3">
    <name type="scientific">Rubroshorea leprosula</name>
    <dbReference type="NCBI Taxonomy" id="152421"/>
    <lineage>
        <taxon>Eukaryota</taxon>
        <taxon>Viridiplantae</taxon>
        <taxon>Streptophyta</taxon>
        <taxon>Embryophyta</taxon>
        <taxon>Tracheophyta</taxon>
        <taxon>Spermatophyta</taxon>
        <taxon>Magnoliopsida</taxon>
        <taxon>eudicotyledons</taxon>
        <taxon>Gunneridae</taxon>
        <taxon>Pentapetalae</taxon>
        <taxon>rosids</taxon>
        <taxon>malvids</taxon>
        <taxon>Malvales</taxon>
        <taxon>Dipterocarpaceae</taxon>
        <taxon>Rubroshorea</taxon>
    </lineage>
</organism>
<name>A0AAV5IHL0_9ROSI</name>
<protein>
    <submittedName>
        <fullName evidence="2">Uncharacterized protein</fullName>
    </submittedName>
</protein>
<feature type="region of interest" description="Disordered" evidence="1">
    <location>
        <begin position="1"/>
        <end position="23"/>
    </location>
</feature>
<evidence type="ECO:0000313" key="3">
    <source>
        <dbReference type="Proteomes" id="UP001054252"/>
    </source>
</evidence>
<sequence>MPPLPPRSMPPPPPPKFNSTTAGNLHEKRSVADKVKPDNVSVLYVLVVSDTMVKLMEYGDDDDEFEEICDETFNRNSNIVTVQKPLWAL</sequence>
<accession>A0AAV5IHL0</accession>
<evidence type="ECO:0000313" key="2">
    <source>
        <dbReference type="EMBL" id="GKU97348.1"/>
    </source>
</evidence>